<protein>
    <submittedName>
        <fullName evidence="2">Uncharacterized protein</fullName>
    </submittedName>
</protein>
<proteinExistence type="predicted"/>
<feature type="region of interest" description="Disordered" evidence="1">
    <location>
        <begin position="1"/>
        <end position="35"/>
    </location>
</feature>
<name>A0A0E0PY34_ORYRU</name>
<dbReference type="EnsemblPlants" id="ORUFI06G16380.1">
    <property type="protein sequence ID" value="ORUFI06G16380.1"/>
    <property type="gene ID" value="ORUFI06G16380"/>
</dbReference>
<dbReference type="AlphaFoldDB" id="A0A0E0PY34"/>
<evidence type="ECO:0000313" key="3">
    <source>
        <dbReference type="Proteomes" id="UP000008022"/>
    </source>
</evidence>
<keyword evidence="3" id="KW-1185">Reference proteome</keyword>
<reference evidence="3" key="1">
    <citation type="submission" date="2013-06" db="EMBL/GenBank/DDBJ databases">
        <authorList>
            <person name="Zhao Q."/>
        </authorList>
    </citation>
    <scope>NUCLEOTIDE SEQUENCE</scope>
    <source>
        <strain evidence="3">cv. W1943</strain>
    </source>
</reference>
<accession>A0A0E0PY34</accession>
<organism evidence="2 3">
    <name type="scientific">Oryza rufipogon</name>
    <name type="common">Brownbeard rice</name>
    <name type="synonym">Asian wild rice</name>
    <dbReference type="NCBI Taxonomy" id="4529"/>
    <lineage>
        <taxon>Eukaryota</taxon>
        <taxon>Viridiplantae</taxon>
        <taxon>Streptophyta</taxon>
        <taxon>Embryophyta</taxon>
        <taxon>Tracheophyta</taxon>
        <taxon>Spermatophyta</taxon>
        <taxon>Magnoliopsida</taxon>
        <taxon>Liliopsida</taxon>
        <taxon>Poales</taxon>
        <taxon>Poaceae</taxon>
        <taxon>BOP clade</taxon>
        <taxon>Oryzoideae</taxon>
        <taxon>Oryzeae</taxon>
        <taxon>Oryzinae</taxon>
        <taxon>Oryza</taxon>
    </lineage>
</organism>
<reference evidence="2" key="2">
    <citation type="submission" date="2015-06" db="UniProtKB">
        <authorList>
            <consortium name="EnsemblPlants"/>
        </authorList>
    </citation>
    <scope>IDENTIFICATION</scope>
</reference>
<dbReference type="Proteomes" id="UP000008022">
    <property type="component" value="Unassembled WGS sequence"/>
</dbReference>
<dbReference type="Gramene" id="ORUFI06G16380.1">
    <property type="protein sequence ID" value="ORUFI06G16380.1"/>
    <property type="gene ID" value="ORUFI06G16380"/>
</dbReference>
<feature type="compositionally biased region" description="Low complexity" evidence="1">
    <location>
        <begin position="1"/>
        <end position="24"/>
    </location>
</feature>
<dbReference type="HOGENOM" id="CLU_1449884_0_0_1"/>
<evidence type="ECO:0000256" key="1">
    <source>
        <dbReference type="SAM" id="MobiDB-lite"/>
    </source>
</evidence>
<evidence type="ECO:0000313" key="2">
    <source>
        <dbReference type="EnsemblPlants" id="ORUFI06G16380.1"/>
    </source>
</evidence>
<sequence>MAASAGAKAAAVDFATESVSAASESRVRRGEEVVGGGDGGGRWRVLSWSSRAATAGAGAVVPHVGRAAGENPARPLSDRQLWRSSVISPPEGIVVPSLPSRAKVLTVSSKVVNDGQKAKRTVIVELRVSVEGIGGREVVSISFRDWDERNRWTVAALGIGMRGRCCIAVSDGGISEILGEMQMRGGT</sequence>